<protein>
    <recommendedName>
        <fullName evidence="1">Methyltransferase FkbM domain-containing protein</fullName>
    </recommendedName>
</protein>
<proteinExistence type="predicted"/>
<gene>
    <name evidence="2" type="ORF">MNBD_ALPHA03-1625</name>
</gene>
<sequence length="188" mass="20973">MGFSTVLKKLLINSGHYFNKMASEGDILKAVSLLKPVATGHDLVRIGGEGDGGYLVPDDLHGLSACFSPGVSTTADFEQEMADKYGIKSFLADYSVEKPPLLNENFDFEKKYLGMVNDETYMRLEDWIINKEGKSSNNDLILQMDIEGGEFDVIVDTPADVLRKFRIMVIEFHGMEMMFDAISLKVIT</sequence>
<organism evidence="2">
    <name type="scientific">hydrothermal vent metagenome</name>
    <dbReference type="NCBI Taxonomy" id="652676"/>
    <lineage>
        <taxon>unclassified sequences</taxon>
        <taxon>metagenomes</taxon>
        <taxon>ecological metagenomes</taxon>
    </lineage>
</organism>
<name>A0A3B1B754_9ZZZZ</name>
<dbReference type="Pfam" id="PF05050">
    <property type="entry name" value="Methyltransf_21"/>
    <property type="match status" value="1"/>
</dbReference>
<feature type="non-terminal residue" evidence="2">
    <location>
        <position position="188"/>
    </location>
</feature>
<dbReference type="EMBL" id="UOFW01000155">
    <property type="protein sequence ID" value="VAX06120.1"/>
    <property type="molecule type" value="Genomic_DNA"/>
</dbReference>
<dbReference type="InterPro" id="IPR006342">
    <property type="entry name" value="FkbM_mtfrase"/>
</dbReference>
<feature type="domain" description="Methyltransferase FkbM" evidence="1">
    <location>
        <begin position="123"/>
        <end position="181"/>
    </location>
</feature>
<evidence type="ECO:0000259" key="1">
    <source>
        <dbReference type="Pfam" id="PF05050"/>
    </source>
</evidence>
<reference evidence="2" key="1">
    <citation type="submission" date="2018-06" db="EMBL/GenBank/DDBJ databases">
        <authorList>
            <person name="Zhirakovskaya E."/>
        </authorList>
    </citation>
    <scope>NUCLEOTIDE SEQUENCE</scope>
</reference>
<evidence type="ECO:0000313" key="2">
    <source>
        <dbReference type="EMBL" id="VAX06120.1"/>
    </source>
</evidence>
<accession>A0A3B1B754</accession>
<dbReference type="AlphaFoldDB" id="A0A3B1B754"/>